<dbReference type="Proteomes" id="UP000633814">
    <property type="component" value="Unassembled WGS sequence"/>
</dbReference>
<feature type="signal peptide" evidence="2">
    <location>
        <begin position="1"/>
        <end position="20"/>
    </location>
</feature>
<organism evidence="3 4">
    <name type="scientific">Alishewanella maricola</name>
    <dbReference type="NCBI Taxonomy" id="2795740"/>
    <lineage>
        <taxon>Bacteria</taxon>
        <taxon>Pseudomonadati</taxon>
        <taxon>Pseudomonadota</taxon>
        <taxon>Gammaproteobacteria</taxon>
        <taxon>Alteromonadales</taxon>
        <taxon>Alteromonadaceae</taxon>
        <taxon>Alishewanella</taxon>
    </lineage>
</organism>
<feature type="repeat" description="TPR" evidence="1">
    <location>
        <begin position="160"/>
        <end position="193"/>
    </location>
</feature>
<sequence>MRHPMPWLLLSVLATTLLTACSTPTEKVVRRPTLGEFMPYTPLSTEPPETVNADKLQQVYQSLLALAPAADVRQKVLYRLSQLNTQQLERMALPPAAEQQALASLIAQYQQLLQAYPDDLNNELIRYQLARALDLSGDNAAAQQQMQRLLQQFPRSEFAAELWFRIGDIDYSQANYSAALKAFNQVLGVAKTELKLHALYMRGWSHFQLQQYAQADEAFLLALDMTVQPNSLDEQQSLQQELQRILSISLSYQEQASSLLALLQRTPYQDKAAERRPLAFQAQLFQGLADFLFEKDLQQAALDSYRQFITYQPFALEAAQMQLKIVQYHLAQADAAAAEQAQLSFVSLFGPASAFWQKALPHEQADLAPILAQYLDYFARQRYQLAQQAAVPEQASLFAEAVPFWQQLLVIQPFVAAEQVDDSLLWPDDVRYLLAESLAASGQPKPALALYQQLGYGVVDLNARNVSAEQAAYRALLLSERIYTTAKMNNSEDLSELSAAWWHEQNQFVRWHSRHPAAQQIALNQLTDQYQRKAFAEVASFARRVTEWPHPELSQPALVNEARFIVSQTLLAQDDFAAAEQSIEPLLALYQNDASELGRNRTQLLTAQRASAIYQQAQLGYLSVGAQLAHLQRLLALPTSEYHQSAAYQQISLQLEQQAWAEAIELMLAYQQQYPNSTEQTAISLALLNSYEQLQDWQQAADLLSAQIERLAEGSEQQRILAKAADYYLRAGNRDAARSAYRNYANRYPEPHLAAQEARAVLVQLYQADNDLTRRNFWYQQLVSAEQQQAQGTERSRYLAADAALQLGLYHSRLFEAVLLQQPLRDNLRKKQAHMTTAIEQLQTSMDWQVADFYSQAQYQVASLYQQMAGALLTSQRPKGLDALALEQYDLLLEEQAYPFEELAIEIHQQNAALVTQPLYDKWVAASFAKLAELSPARYRKPEVYLELADDAY</sequence>
<feature type="chain" id="PRO_5046152097" evidence="2">
    <location>
        <begin position="21"/>
        <end position="953"/>
    </location>
</feature>
<evidence type="ECO:0000256" key="1">
    <source>
        <dbReference type="PROSITE-ProRule" id="PRU00339"/>
    </source>
</evidence>
<dbReference type="EMBL" id="JAEINI020000001">
    <property type="protein sequence ID" value="MCB5225552.1"/>
    <property type="molecule type" value="Genomic_DNA"/>
</dbReference>
<evidence type="ECO:0000313" key="4">
    <source>
        <dbReference type="Proteomes" id="UP000633814"/>
    </source>
</evidence>
<keyword evidence="4" id="KW-1185">Reference proteome</keyword>
<proteinExistence type="predicted"/>
<dbReference type="InterPro" id="IPR011990">
    <property type="entry name" value="TPR-like_helical_dom_sf"/>
</dbReference>
<dbReference type="PROSITE" id="PS50005">
    <property type="entry name" value="TPR"/>
    <property type="match status" value="1"/>
</dbReference>
<dbReference type="PROSITE" id="PS51257">
    <property type="entry name" value="PROKAR_LIPOPROTEIN"/>
    <property type="match status" value="1"/>
</dbReference>
<dbReference type="Pfam" id="PF13181">
    <property type="entry name" value="TPR_8"/>
    <property type="match status" value="1"/>
</dbReference>
<evidence type="ECO:0000256" key="2">
    <source>
        <dbReference type="SAM" id="SignalP"/>
    </source>
</evidence>
<dbReference type="Gene3D" id="1.25.40.10">
    <property type="entry name" value="Tetratricopeptide repeat domain"/>
    <property type="match status" value="3"/>
</dbReference>
<dbReference type="InterPro" id="IPR019734">
    <property type="entry name" value="TPR_rpt"/>
</dbReference>
<dbReference type="SUPFAM" id="SSF48452">
    <property type="entry name" value="TPR-like"/>
    <property type="match status" value="1"/>
</dbReference>
<evidence type="ECO:0000313" key="3">
    <source>
        <dbReference type="EMBL" id="MCB5225552.1"/>
    </source>
</evidence>
<name>A0ABS8BZS2_9ALTE</name>
<reference evidence="3 4" key="1">
    <citation type="submission" date="2021-10" db="EMBL/GenBank/DDBJ databases">
        <title>Alishewanella koreense sp. nov. isolated from seawater of southwestern coast in South Korea and the proposal for the reclassification of Rheinheimera perlucida and Rheinheimera tuosuensis as Arsukibacterium perlucida and Arsukibacterium tuosuensis.</title>
        <authorList>
            <person name="Kim K.H."/>
            <person name="Ruan W."/>
            <person name="Kim K.R."/>
            <person name="Baek J.H."/>
            <person name="Jeon C.O."/>
        </authorList>
    </citation>
    <scope>NUCLEOTIDE SEQUENCE [LARGE SCALE GENOMIC DNA]</scope>
    <source>
        <strain evidence="3 4">16-MA</strain>
    </source>
</reference>
<accession>A0ABS8BZS2</accession>
<dbReference type="Pfam" id="PF13174">
    <property type="entry name" value="TPR_6"/>
    <property type="match status" value="2"/>
</dbReference>
<comment type="caution">
    <text evidence="3">The sequence shown here is derived from an EMBL/GenBank/DDBJ whole genome shotgun (WGS) entry which is preliminary data.</text>
</comment>
<keyword evidence="1" id="KW-0802">TPR repeat</keyword>
<keyword evidence="2" id="KW-0732">Signal</keyword>
<gene>
    <name evidence="3" type="ORF">JAO78_001790</name>
</gene>
<protein>
    <submittedName>
        <fullName evidence="3">Tetratricopeptide repeat protein</fullName>
    </submittedName>
</protein>
<dbReference type="RefSeq" id="WP_226749641.1">
    <property type="nucleotide sequence ID" value="NZ_JAEINI020000001.1"/>
</dbReference>
<dbReference type="SMART" id="SM00028">
    <property type="entry name" value="TPR"/>
    <property type="match status" value="4"/>
</dbReference>